<sequence>MEKSSDHLHAVSNSDDERPYEETEFVIHVVDDHHLPSPPPPPPPPAPRRPHAFQPQPQALFVAVDDDKRILQGKKCSTCFVVRIVHCLLVMALAAVTVVLAARVPKEFADGSPPFIVTCPVLICILAFTWICFADYGDVDDDY</sequence>
<feature type="transmembrane region" description="Helical" evidence="2">
    <location>
        <begin position="114"/>
        <end position="133"/>
    </location>
</feature>
<evidence type="ECO:0000256" key="2">
    <source>
        <dbReference type="SAM" id="Phobius"/>
    </source>
</evidence>
<evidence type="ECO:0000313" key="4">
    <source>
        <dbReference type="Proteomes" id="UP001231189"/>
    </source>
</evidence>
<feature type="compositionally biased region" description="Pro residues" evidence="1">
    <location>
        <begin position="36"/>
        <end position="47"/>
    </location>
</feature>
<dbReference type="EMBL" id="JAUUTY010000002">
    <property type="protein sequence ID" value="KAK1681894.1"/>
    <property type="molecule type" value="Genomic_DNA"/>
</dbReference>
<dbReference type="Proteomes" id="UP001231189">
    <property type="component" value="Unassembled WGS sequence"/>
</dbReference>
<gene>
    <name evidence="3" type="ORF">QYE76_042742</name>
</gene>
<proteinExistence type="predicted"/>
<keyword evidence="2" id="KW-1133">Transmembrane helix</keyword>
<dbReference type="AlphaFoldDB" id="A0AAD8TFU8"/>
<keyword evidence="2" id="KW-0812">Transmembrane</keyword>
<keyword evidence="2" id="KW-0472">Membrane</keyword>
<protein>
    <recommendedName>
        <fullName evidence="5">Transmembrane protein</fullName>
    </recommendedName>
</protein>
<evidence type="ECO:0008006" key="5">
    <source>
        <dbReference type="Google" id="ProtNLM"/>
    </source>
</evidence>
<name>A0AAD8TFU8_LOLMU</name>
<accession>A0AAD8TFU8</accession>
<feature type="region of interest" description="Disordered" evidence="1">
    <location>
        <begin position="1"/>
        <end position="20"/>
    </location>
</feature>
<evidence type="ECO:0000313" key="3">
    <source>
        <dbReference type="EMBL" id="KAK1681894.1"/>
    </source>
</evidence>
<comment type="caution">
    <text evidence="3">The sequence shown here is derived from an EMBL/GenBank/DDBJ whole genome shotgun (WGS) entry which is preliminary data.</text>
</comment>
<feature type="region of interest" description="Disordered" evidence="1">
    <location>
        <begin position="31"/>
        <end position="53"/>
    </location>
</feature>
<organism evidence="3 4">
    <name type="scientific">Lolium multiflorum</name>
    <name type="common">Italian ryegrass</name>
    <name type="synonym">Lolium perenne subsp. multiflorum</name>
    <dbReference type="NCBI Taxonomy" id="4521"/>
    <lineage>
        <taxon>Eukaryota</taxon>
        <taxon>Viridiplantae</taxon>
        <taxon>Streptophyta</taxon>
        <taxon>Embryophyta</taxon>
        <taxon>Tracheophyta</taxon>
        <taxon>Spermatophyta</taxon>
        <taxon>Magnoliopsida</taxon>
        <taxon>Liliopsida</taxon>
        <taxon>Poales</taxon>
        <taxon>Poaceae</taxon>
        <taxon>BOP clade</taxon>
        <taxon>Pooideae</taxon>
        <taxon>Poodae</taxon>
        <taxon>Poeae</taxon>
        <taxon>Poeae Chloroplast Group 2 (Poeae type)</taxon>
        <taxon>Loliodinae</taxon>
        <taxon>Loliinae</taxon>
        <taxon>Lolium</taxon>
    </lineage>
</organism>
<keyword evidence="4" id="KW-1185">Reference proteome</keyword>
<evidence type="ECO:0000256" key="1">
    <source>
        <dbReference type="SAM" id="MobiDB-lite"/>
    </source>
</evidence>
<feature type="transmembrane region" description="Helical" evidence="2">
    <location>
        <begin position="80"/>
        <end position="102"/>
    </location>
</feature>
<reference evidence="3" key="1">
    <citation type="submission" date="2023-07" db="EMBL/GenBank/DDBJ databases">
        <title>A chromosome-level genome assembly of Lolium multiflorum.</title>
        <authorList>
            <person name="Chen Y."/>
            <person name="Copetti D."/>
            <person name="Kolliker R."/>
            <person name="Studer B."/>
        </authorList>
    </citation>
    <scope>NUCLEOTIDE SEQUENCE</scope>
    <source>
        <strain evidence="3">02402/16</strain>
        <tissue evidence="3">Leaf</tissue>
    </source>
</reference>